<gene>
    <name evidence="2" type="ORF">TPC1_31782</name>
</gene>
<dbReference type="AlphaFoldDB" id="A0A146JVZ4"/>
<organism evidence="2">
    <name type="scientific">Trepomonas sp. PC1</name>
    <dbReference type="NCBI Taxonomy" id="1076344"/>
    <lineage>
        <taxon>Eukaryota</taxon>
        <taxon>Metamonada</taxon>
        <taxon>Diplomonadida</taxon>
        <taxon>Hexamitidae</taxon>
        <taxon>Hexamitinae</taxon>
        <taxon>Trepomonas</taxon>
    </lineage>
</organism>
<feature type="coiled-coil region" evidence="1">
    <location>
        <begin position="235"/>
        <end position="262"/>
    </location>
</feature>
<keyword evidence="1" id="KW-0175">Coiled coil</keyword>
<dbReference type="EMBL" id="GDID01007883">
    <property type="protein sequence ID" value="JAP88723.1"/>
    <property type="molecule type" value="Transcribed_RNA"/>
</dbReference>
<sequence>NGTKCQLCEPNNIPTNAIEVDLLKDVSLLDLGLLNLCCFVQLRSNIRHLIINLTSLNGISNKCSGFQADFKGNHSVEIIEFKSTTNSAIKAFQNFSKLHTVVLYEEVGPAFLNQILDQPNLKYLYLGALKLTFANKQIIKVEIDETYSETICNKQNGETVFGGKTVVMNKLKAELIQRECNVLLSGMQMSEILCESMVFDGDDEVWELVLKNKNFEQNDQNSKTKKDIEEHIQTQKSMEQNQSQMQTKVEEIQQELKLMHQRFDHVENYQKEQFARLDKQVGGIQQQIGNLSNKITDLVQFLATISE</sequence>
<accession>A0A146JVZ4</accession>
<evidence type="ECO:0000313" key="2">
    <source>
        <dbReference type="EMBL" id="JAP88723.1"/>
    </source>
</evidence>
<proteinExistence type="predicted"/>
<reference evidence="2" key="1">
    <citation type="submission" date="2015-07" db="EMBL/GenBank/DDBJ databases">
        <title>Adaptation to a free-living lifestyle via gene acquisitions in the diplomonad Trepomonas sp. PC1.</title>
        <authorList>
            <person name="Xu F."/>
            <person name="Jerlstrom-Hultqvist J."/>
            <person name="Kolisko M."/>
            <person name="Simpson A.G.B."/>
            <person name="Roger A.J."/>
            <person name="Svard S.G."/>
            <person name="Andersson J.O."/>
        </authorList>
    </citation>
    <scope>NUCLEOTIDE SEQUENCE</scope>
    <source>
        <strain evidence="2">PC1</strain>
    </source>
</reference>
<evidence type="ECO:0000256" key="1">
    <source>
        <dbReference type="SAM" id="Coils"/>
    </source>
</evidence>
<protein>
    <submittedName>
        <fullName evidence="2">Uncharacterized protein</fullName>
    </submittedName>
</protein>
<name>A0A146JVZ4_9EUKA</name>
<feature type="non-terminal residue" evidence="2">
    <location>
        <position position="1"/>
    </location>
</feature>